<organism evidence="2">
    <name type="scientific">viral metagenome</name>
    <dbReference type="NCBI Taxonomy" id="1070528"/>
    <lineage>
        <taxon>unclassified sequences</taxon>
        <taxon>metagenomes</taxon>
        <taxon>organismal metagenomes</taxon>
    </lineage>
</organism>
<proteinExistence type="predicted"/>
<sequence>MYENENELKTVDSMPGSINELISTNNRLKRPPSLSESFAWTPENIARANQIPLISSAECLEGGEEDIDQLVKPSIKYCKYEKQIIEVFIKLLLHIVLISIFETLFYFLYVSSLENNGIETTVNTFINDAVANCMNISPLEIQIIDDFLDPYINATQVITKGNNAGIQRMIYNELISRRAWAYVGGLMGLFMALTVYIRCRRIKINWVYIIFENTSMVVLLALYELMFFNTIIYSYEPISTDEISRDAIRKFQGSCGILK</sequence>
<keyword evidence="1" id="KW-1133">Transmembrane helix</keyword>
<feature type="transmembrane region" description="Helical" evidence="1">
    <location>
        <begin position="179"/>
        <end position="197"/>
    </location>
</feature>
<reference evidence="2" key="1">
    <citation type="journal article" date="2020" name="Nature">
        <title>Giant virus diversity and host interactions through global metagenomics.</title>
        <authorList>
            <person name="Schulz F."/>
            <person name="Roux S."/>
            <person name="Paez-Espino D."/>
            <person name="Jungbluth S."/>
            <person name="Walsh D.A."/>
            <person name="Denef V.J."/>
            <person name="McMahon K.D."/>
            <person name="Konstantinidis K.T."/>
            <person name="Eloe-Fadrosh E.A."/>
            <person name="Kyrpides N.C."/>
            <person name="Woyke T."/>
        </authorList>
    </citation>
    <scope>NUCLEOTIDE SEQUENCE</scope>
    <source>
        <strain evidence="2">GVMAG-M-3300023174-60</strain>
    </source>
</reference>
<dbReference type="EMBL" id="MN739677">
    <property type="protein sequence ID" value="QHT20079.1"/>
    <property type="molecule type" value="Genomic_DNA"/>
</dbReference>
<protein>
    <submittedName>
        <fullName evidence="2">Uncharacterized protein</fullName>
    </submittedName>
</protein>
<keyword evidence="1" id="KW-0812">Transmembrane</keyword>
<dbReference type="AlphaFoldDB" id="A0A6C0DVN5"/>
<feature type="transmembrane region" description="Helical" evidence="1">
    <location>
        <begin position="87"/>
        <end position="109"/>
    </location>
</feature>
<name>A0A6C0DVN5_9ZZZZ</name>
<evidence type="ECO:0000256" key="1">
    <source>
        <dbReference type="SAM" id="Phobius"/>
    </source>
</evidence>
<evidence type="ECO:0000313" key="2">
    <source>
        <dbReference type="EMBL" id="QHT20079.1"/>
    </source>
</evidence>
<accession>A0A6C0DVN5</accession>
<keyword evidence="1" id="KW-0472">Membrane</keyword>